<sequence>MLLKRLVSSQFVDGFRTTKLDVSLLKKLKTTLMKQQAIFEHLITYKHAAVLVQWPNLFTYNVFHIDILLDEIDTESCKVEETLTTTSHFKLLINYRLQKSIERLEFMTSGAETCTTSYDLAADESSIQLPSFLTSVKVLLDRLDSTEFLNNFARTKLDVSHLENLKKTMLNLESIFGYAEEKQLNLIVRDWLDMLRNVVFEVGYFFDEINPEALRSRVEAEY</sequence>
<organism evidence="5 6">
    <name type="scientific">Trifolium pratense</name>
    <name type="common">Red clover</name>
    <dbReference type="NCBI Taxonomy" id="57577"/>
    <lineage>
        <taxon>Eukaryota</taxon>
        <taxon>Viridiplantae</taxon>
        <taxon>Streptophyta</taxon>
        <taxon>Embryophyta</taxon>
        <taxon>Tracheophyta</taxon>
        <taxon>Spermatophyta</taxon>
        <taxon>Magnoliopsida</taxon>
        <taxon>eudicotyledons</taxon>
        <taxon>Gunneridae</taxon>
        <taxon>Pentapetalae</taxon>
        <taxon>rosids</taxon>
        <taxon>fabids</taxon>
        <taxon>Fabales</taxon>
        <taxon>Fabaceae</taxon>
        <taxon>Papilionoideae</taxon>
        <taxon>50 kb inversion clade</taxon>
        <taxon>NPAAA clade</taxon>
        <taxon>Hologalegina</taxon>
        <taxon>IRL clade</taxon>
        <taxon>Trifolieae</taxon>
        <taxon>Trifolium</taxon>
    </lineage>
</organism>
<gene>
    <name evidence="5" type="ORF">L195_g054135</name>
</gene>
<dbReference type="GO" id="GO:0000166">
    <property type="term" value="F:nucleotide binding"/>
    <property type="evidence" value="ECO:0007669"/>
    <property type="project" value="UniProtKB-KW"/>
</dbReference>
<evidence type="ECO:0000313" key="6">
    <source>
        <dbReference type="Proteomes" id="UP000236291"/>
    </source>
</evidence>
<dbReference type="STRING" id="57577.A0A2K3KEE2"/>
<reference evidence="5 6" key="2">
    <citation type="journal article" date="2017" name="Front. Plant Sci.">
        <title>Gene Classification and Mining of Molecular Markers Useful in Red Clover (Trifolium pratense) Breeding.</title>
        <authorList>
            <person name="Istvanek J."/>
            <person name="Dluhosova J."/>
            <person name="Dluhos P."/>
            <person name="Patkova L."/>
            <person name="Nedelnik J."/>
            <person name="Repkova J."/>
        </authorList>
    </citation>
    <scope>NUCLEOTIDE SEQUENCE [LARGE SCALE GENOMIC DNA]</scope>
    <source>
        <strain evidence="6">cv. Tatra</strain>
        <tissue evidence="5">Young leaves</tissue>
    </source>
</reference>
<feature type="non-terminal residue" evidence="5">
    <location>
        <position position="222"/>
    </location>
</feature>
<evidence type="ECO:0000256" key="2">
    <source>
        <dbReference type="ARBA" id="ARBA00022741"/>
    </source>
</evidence>
<protein>
    <submittedName>
        <fullName evidence="5">Resistance protein</fullName>
    </submittedName>
</protein>
<dbReference type="EMBL" id="ASHM01093616">
    <property type="protein sequence ID" value="PNX64667.1"/>
    <property type="molecule type" value="Genomic_DNA"/>
</dbReference>
<dbReference type="Proteomes" id="UP000236291">
    <property type="component" value="Unassembled WGS sequence"/>
</dbReference>
<dbReference type="InterPro" id="IPR041118">
    <property type="entry name" value="Rx_N"/>
</dbReference>
<keyword evidence="3" id="KW-0611">Plant defense</keyword>
<reference evidence="5 6" key="1">
    <citation type="journal article" date="2014" name="Am. J. Bot.">
        <title>Genome assembly and annotation for red clover (Trifolium pratense; Fabaceae).</title>
        <authorList>
            <person name="Istvanek J."/>
            <person name="Jaros M."/>
            <person name="Krenek A."/>
            <person name="Repkova J."/>
        </authorList>
    </citation>
    <scope>NUCLEOTIDE SEQUENCE [LARGE SCALE GENOMIC DNA]</scope>
    <source>
        <strain evidence="6">cv. Tatra</strain>
        <tissue evidence="5">Young leaves</tissue>
    </source>
</reference>
<keyword evidence="2" id="KW-0547">Nucleotide-binding</keyword>
<keyword evidence="1" id="KW-0677">Repeat</keyword>
<evidence type="ECO:0000259" key="4">
    <source>
        <dbReference type="Pfam" id="PF18052"/>
    </source>
</evidence>
<dbReference type="Pfam" id="PF18052">
    <property type="entry name" value="Rx_N"/>
    <property type="match status" value="1"/>
</dbReference>
<accession>A0A2K3KEE2</accession>
<proteinExistence type="predicted"/>
<evidence type="ECO:0000256" key="3">
    <source>
        <dbReference type="ARBA" id="ARBA00022821"/>
    </source>
</evidence>
<dbReference type="AlphaFoldDB" id="A0A2K3KEE2"/>
<comment type="caution">
    <text evidence="5">The sequence shown here is derived from an EMBL/GenBank/DDBJ whole genome shotgun (WGS) entry which is preliminary data.</text>
</comment>
<name>A0A2K3KEE2_TRIPR</name>
<dbReference type="GO" id="GO:0006952">
    <property type="term" value="P:defense response"/>
    <property type="evidence" value="ECO:0007669"/>
    <property type="project" value="UniProtKB-KW"/>
</dbReference>
<feature type="domain" description="Disease resistance N-terminal" evidence="4">
    <location>
        <begin position="151"/>
        <end position="218"/>
    </location>
</feature>
<evidence type="ECO:0000256" key="1">
    <source>
        <dbReference type="ARBA" id="ARBA00022737"/>
    </source>
</evidence>
<evidence type="ECO:0000313" key="5">
    <source>
        <dbReference type="EMBL" id="PNX64667.1"/>
    </source>
</evidence>